<dbReference type="Gene3D" id="2.120.10.10">
    <property type="match status" value="1"/>
</dbReference>
<dbReference type="GO" id="GO:0009313">
    <property type="term" value="P:oligosaccharide catabolic process"/>
    <property type="evidence" value="ECO:0007669"/>
    <property type="project" value="TreeGrafter"/>
</dbReference>
<reference evidence="5 6" key="1">
    <citation type="submission" date="2019-11" db="EMBL/GenBank/DDBJ databases">
        <title>Pedobacter sp. HMF7647 Genome sequencing and assembly.</title>
        <authorList>
            <person name="Kang H."/>
            <person name="Kim H."/>
            <person name="Joh K."/>
        </authorList>
    </citation>
    <scope>NUCLEOTIDE SEQUENCE [LARGE SCALE GENOMIC DNA]</scope>
    <source>
        <strain evidence="5 6">HMF7647</strain>
    </source>
</reference>
<dbReference type="EMBL" id="WVHT01000008">
    <property type="protein sequence ID" value="MXV52484.1"/>
    <property type="molecule type" value="Genomic_DNA"/>
</dbReference>
<dbReference type="GO" id="GO:0005737">
    <property type="term" value="C:cytoplasm"/>
    <property type="evidence" value="ECO:0007669"/>
    <property type="project" value="TreeGrafter"/>
</dbReference>
<dbReference type="RefSeq" id="WP_160845665.1">
    <property type="nucleotide sequence ID" value="NZ_WVHT01000008.1"/>
</dbReference>
<dbReference type="EC" id="3.2.1.18" evidence="3"/>
<protein>
    <recommendedName>
        <fullName evidence="3">exo-alpha-sialidase</fullName>
        <ecNumber evidence="3">3.2.1.18</ecNumber>
    </recommendedName>
</protein>
<comment type="caution">
    <text evidence="5">The sequence shown here is derived from an EMBL/GenBank/DDBJ whole genome shotgun (WGS) entry which is preliminary data.</text>
</comment>
<sequence length="391" mass="43387">MTIQLKIAKQLFRGLTVVFCFFVAQHFDCIAQTNDSLISRSEPLNYLYKPGDNGYSCFRIPAILTTKNGILLAFAEARKNNCGDTGDIDLVLRRSANGGKTWSDMQVVWSDSTNTCGNPVPIQDITTGKIWLISTWNLGTDHEKEIRYQKSKSGRCVYVLSSDNEGTTWSSPREITSQVKMPDWTWYATGPCHGVQLSHGKYKGRLVVPVNHVEASTDKNFAHIIYSDDHGATWKLGNNTPQDMANETTVAEISNGRLMLNMRNSNRAHKTRLTTVSSNGGQTWNKLKTDSTLIEPICQGSLLNYSISKRKSVLLFSNPASATSRSNVTVRASLDNGKSWINSEVIHQGPSAYSDIAVYNNEIACLYEAGILKPYEGIAFKTIGLSNLLKR</sequence>
<accession>A0A7K1YD23</accession>
<gene>
    <name evidence="5" type="ORF">GS399_16030</name>
</gene>
<evidence type="ECO:0000259" key="4">
    <source>
        <dbReference type="Pfam" id="PF13088"/>
    </source>
</evidence>
<feature type="domain" description="Sialidase" evidence="4">
    <location>
        <begin position="71"/>
        <end position="361"/>
    </location>
</feature>
<dbReference type="PANTHER" id="PTHR10628">
    <property type="entry name" value="SIALIDASE"/>
    <property type="match status" value="1"/>
</dbReference>
<evidence type="ECO:0000256" key="3">
    <source>
        <dbReference type="ARBA" id="ARBA00012733"/>
    </source>
</evidence>
<proteinExistence type="inferred from homology"/>
<dbReference type="GO" id="GO:0016020">
    <property type="term" value="C:membrane"/>
    <property type="evidence" value="ECO:0007669"/>
    <property type="project" value="TreeGrafter"/>
</dbReference>
<dbReference type="Pfam" id="PF13088">
    <property type="entry name" value="BNR_2"/>
    <property type="match status" value="1"/>
</dbReference>
<evidence type="ECO:0000313" key="6">
    <source>
        <dbReference type="Proteomes" id="UP000466586"/>
    </source>
</evidence>
<dbReference type="SUPFAM" id="SSF50939">
    <property type="entry name" value="Sialidases"/>
    <property type="match status" value="1"/>
</dbReference>
<evidence type="ECO:0000313" key="5">
    <source>
        <dbReference type="EMBL" id="MXV52484.1"/>
    </source>
</evidence>
<evidence type="ECO:0000256" key="2">
    <source>
        <dbReference type="ARBA" id="ARBA00009348"/>
    </source>
</evidence>
<comment type="similarity">
    <text evidence="2">Belongs to the glycosyl hydrolase 33 family.</text>
</comment>
<dbReference type="InterPro" id="IPR011040">
    <property type="entry name" value="Sialidase"/>
</dbReference>
<organism evidence="5 6">
    <name type="scientific">Hufsiella arboris</name>
    <dbReference type="NCBI Taxonomy" id="2695275"/>
    <lineage>
        <taxon>Bacteria</taxon>
        <taxon>Pseudomonadati</taxon>
        <taxon>Bacteroidota</taxon>
        <taxon>Sphingobacteriia</taxon>
        <taxon>Sphingobacteriales</taxon>
        <taxon>Sphingobacteriaceae</taxon>
        <taxon>Hufsiella</taxon>
    </lineage>
</organism>
<name>A0A7K1YD23_9SPHI</name>
<dbReference type="AlphaFoldDB" id="A0A7K1YD23"/>
<dbReference type="InterPro" id="IPR026856">
    <property type="entry name" value="Sialidase_fam"/>
</dbReference>
<dbReference type="CDD" id="cd15482">
    <property type="entry name" value="Sialidase_non-viral"/>
    <property type="match status" value="1"/>
</dbReference>
<comment type="catalytic activity">
    <reaction evidence="1">
        <text>Hydrolysis of alpha-(2-&gt;3)-, alpha-(2-&gt;6)-, alpha-(2-&gt;8)- glycosidic linkages of terminal sialic acid residues in oligosaccharides, glycoproteins, glycolipids, colominic acid and synthetic substrates.</text>
        <dbReference type="EC" id="3.2.1.18"/>
    </reaction>
</comment>
<dbReference type="GO" id="GO:0006689">
    <property type="term" value="P:ganglioside catabolic process"/>
    <property type="evidence" value="ECO:0007669"/>
    <property type="project" value="TreeGrafter"/>
</dbReference>
<keyword evidence="6" id="KW-1185">Reference proteome</keyword>
<dbReference type="InterPro" id="IPR036278">
    <property type="entry name" value="Sialidase_sf"/>
</dbReference>
<dbReference type="Proteomes" id="UP000466586">
    <property type="component" value="Unassembled WGS sequence"/>
</dbReference>
<dbReference type="GO" id="GO:0004308">
    <property type="term" value="F:exo-alpha-sialidase activity"/>
    <property type="evidence" value="ECO:0007669"/>
    <property type="project" value="UniProtKB-EC"/>
</dbReference>
<dbReference type="PANTHER" id="PTHR10628:SF30">
    <property type="entry name" value="EXO-ALPHA-SIALIDASE"/>
    <property type="match status" value="1"/>
</dbReference>
<evidence type="ECO:0000256" key="1">
    <source>
        <dbReference type="ARBA" id="ARBA00000427"/>
    </source>
</evidence>